<dbReference type="SUPFAM" id="SSF53335">
    <property type="entry name" value="S-adenosyl-L-methionine-dependent methyltransferases"/>
    <property type="match status" value="1"/>
</dbReference>
<name>A0A2H1E589_9FLAO</name>
<proteinExistence type="predicted"/>
<protein>
    <recommendedName>
        <fullName evidence="3">Methyltransferase</fullName>
    </recommendedName>
</protein>
<dbReference type="GeneID" id="47721623"/>
<sequence>MGEEKELYKNVHPYLNCIDYTVSNESYEVMLNKEFQMLVTSPVPSNLEDYYKSDNYISHTDSKKSLLDKMYHIVKGYALKKKLNLINSFASEEKKVLDIGAGTGDFLSICKKNNWKVFGVEPSVNARKNAYSKGIHLKNNLSSYKDEQFDIITMWHVLEHVQNLPEYIQTLKKLLKPTGRLIIAVPNYKSYDAKYYHEFWAAFDVPRHLWHFSKYSIQQLFSKVNIEIEKILPMIFDAYYVSILSEKNKTGKINFIRAFYIGFLSNLKAKKSLEHSSLIYVLKNKEKSF</sequence>
<dbReference type="Gene3D" id="3.40.50.150">
    <property type="entry name" value="Vaccinia Virus protein VP39"/>
    <property type="match status" value="1"/>
</dbReference>
<dbReference type="Pfam" id="PF13489">
    <property type="entry name" value="Methyltransf_23"/>
    <property type="match status" value="1"/>
</dbReference>
<dbReference type="CDD" id="cd02440">
    <property type="entry name" value="AdoMet_MTases"/>
    <property type="match status" value="1"/>
</dbReference>
<keyword evidence="2" id="KW-1185">Reference proteome</keyword>
<reference evidence="1 2" key="1">
    <citation type="submission" date="2016-11" db="EMBL/GenBank/DDBJ databases">
        <authorList>
            <person name="Jaros S."/>
            <person name="Januszkiewicz K."/>
            <person name="Wedrychowicz H."/>
        </authorList>
    </citation>
    <scope>NUCLEOTIDE SEQUENCE [LARGE SCALE GENOMIC DNA]</scope>
    <source>
        <strain evidence="1">NCIMB 2154T</strain>
    </source>
</reference>
<dbReference type="PANTHER" id="PTHR43861">
    <property type="entry name" value="TRANS-ACONITATE 2-METHYLTRANSFERASE-RELATED"/>
    <property type="match status" value="1"/>
</dbReference>
<dbReference type="AlphaFoldDB" id="A0A2H1E589"/>
<dbReference type="EMBL" id="LT634361">
    <property type="protein sequence ID" value="SFZ79930.1"/>
    <property type="molecule type" value="Genomic_DNA"/>
</dbReference>
<dbReference type="PANTHER" id="PTHR43861:SF6">
    <property type="entry name" value="METHYLTRANSFERASE TYPE 11"/>
    <property type="match status" value="1"/>
</dbReference>
<dbReference type="RefSeq" id="WP_024741751.1">
    <property type="nucleotide sequence ID" value="NZ_BAUG01000035.1"/>
</dbReference>
<accession>A0A2H1E589</accession>
<dbReference type="Proteomes" id="UP000231564">
    <property type="component" value="Chromosome MARIT"/>
</dbReference>
<dbReference type="KEGG" id="tmar:MARIT_0009"/>
<gene>
    <name evidence="1" type="ORF">MARIT_0009</name>
</gene>
<evidence type="ECO:0008006" key="3">
    <source>
        <dbReference type="Google" id="ProtNLM"/>
    </source>
</evidence>
<organism evidence="1 2">
    <name type="scientific">Tenacibaculum maritimum NCIMB 2154</name>
    <dbReference type="NCBI Taxonomy" id="1349785"/>
    <lineage>
        <taxon>Bacteria</taxon>
        <taxon>Pseudomonadati</taxon>
        <taxon>Bacteroidota</taxon>
        <taxon>Flavobacteriia</taxon>
        <taxon>Flavobacteriales</taxon>
        <taxon>Flavobacteriaceae</taxon>
        <taxon>Tenacibaculum</taxon>
    </lineage>
</organism>
<dbReference type="InterPro" id="IPR029063">
    <property type="entry name" value="SAM-dependent_MTases_sf"/>
</dbReference>
<dbReference type="OrthoDB" id="2370471at2"/>
<evidence type="ECO:0000313" key="2">
    <source>
        <dbReference type="Proteomes" id="UP000231564"/>
    </source>
</evidence>
<dbReference type="STRING" id="1349785.GCA_000509405_00925"/>
<evidence type="ECO:0000313" key="1">
    <source>
        <dbReference type="EMBL" id="SFZ79930.1"/>
    </source>
</evidence>